<dbReference type="Pfam" id="PF07690">
    <property type="entry name" value="MFS_1"/>
    <property type="match status" value="2"/>
</dbReference>
<dbReference type="PRINTS" id="PR01036">
    <property type="entry name" value="TCRTETB"/>
</dbReference>
<evidence type="ECO:0000313" key="8">
    <source>
        <dbReference type="EMBL" id="KAF5859658.1"/>
    </source>
</evidence>
<feature type="transmembrane region" description="Helical" evidence="6">
    <location>
        <begin position="52"/>
        <end position="73"/>
    </location>
</feature>
<feature type="transmembrane region" description="Helical" evidence="6">
    <location>
        <begin position="139"/>
        <end position="157"/>
    </location>
</feature>
<dbReference type="GO" id="GO:0005886">
    <property type="term" value="C:plasma membrane"/>
    <property type="evidence" value="ECO:0007669"/>
    <property type="project" value="TreeGrafter"/>
</dbReference>
<dbReference type="PANTHER" id="PTHR23501">
    <property type="entry name" value="MAJOR FACILITATOR SUPERFAMILY"/>
    <property type="match status" value="1"/>
</dbReference>
<protein>
    <recommendedName>
        <fullName evidence="7">Major facilitator superfamily (MFS) profile domain-containing protein</fullName>
    </recommendedName>
</protein>
<feature type="transmembrane region" description="Helical" evidence="6">
    <location>
        <begin position="341"/>
        <end position="360"/>
    </location>
</feature>
<feature type="transmembrane region" description="Helical" evidence="6">
    <location>
        <begin position="399"/>
        <end position="426"/>
    </location>
</feature>
<evidence type="ECO:0000256" key="4">
    <source>
        <dbReference type="ARBA" id="ARBA00023136"/>
    </source>
</evidence>
<feature type="transmembrane region" description="Helical" evidence="6">
    <location>
        <begin position="481"/>
        <end position="499"/>
    </location>
</feature>
<feature type="domain" description="Major facilitator superfamily (MFS) profile" evidence="7">
    <location>
        <begin position="15"/>
        <end position="504"/>
    </location>
</feature>
<feature type="transmembrane region" description="Helical" evidence="6">
    <location>
        <begin position="80"/>
        <end position="98"/>
    </location>
</feature>
<evidence type="ECO:0000256" key="3">
    <source>
        <dbReference type="ARBA" id="ARBA00022989"/>
    </source>
</evidence>
<evidence type="ECO:0000256" key="1">
    <source>
        <dbReference type="ARBA" id="ARBA00004141"/>
    </source>
</evidence>
<keyword evidence="3 6" id="KW-1133">Transmembrane helix</keyword>
<dbReference type="Proteomes" id="UP000541154">
    <property type="component" value="Unassembled WGS sequence"/>
</dbReference>
<feature type="transmembrane region" description="Helical" evidence="6">
    <location>
        <begin position="169"/>
        <end position="189"/>
    </location>
</feature>
<feature type="transmembrane region" description="Helical" evidence="6">
    <location>
        <begin position="210"/>
        <end position="230"/>
    </location>
</feature>
<keyword evidence="9" id="KW-1185">Reference proteome</keyword>
<accession>A0A8H5ZZ46</accession>
<comment type="subcellular location">
    <subcellularLocation>
        <location evidence="1">Membrane</location>
        <topology evidence="1">Multi-pass membrane protein</topology>
    </subcellularLocation>
</comment>
<feature type="transmembrane region" description="Helical" evidence="6">
    <location>
        <begin position="315"/>
        <end position="334"/>
    </location>
</feature>
<keyword evidence="2 6" id="KW-0812">Transmembrane</keyword>
<feature type="transmembrane region" description="Helical" evidence="6">
    <location>
        <begin position="366"/>
        <end position="387"/>
    </location>
</feature>
<evidence type="ECO:0000313" key="9">
    <source>
        <dbReference type="Proteomes" id="UP000541154"/>
    </source>
</evidence>
<evidence type="ECO:0000256" key="2">
    <source>
        <dbReference type="ARBA" id="ARBA00022692"/>
    </source>
</evidence>
<feature type="transmembrane region" description="Helical" evidence="6">
    <location>
        <begin position="276"/>
        <end position="295"/>
    </location>
</feature>
<dbReference type="PANTHER" id="PTHR23501:SF59">
    <property type="entry name" value="MAJOR FACILITATOR SUPERFAMILY (MFS) PROFILE DOMAIN-CONTAINING PROTEIN-RELATED"/>
    <property type="match status" value="1"/>
</dbReference>
<feature type="transmembrane region" description="Helical" evidence="6">
    <location>
        <begin position="12"/>
        <end position="40"/>
    </location>
</feature>
<evidence type="ECO:0000259" key="7">
    <source>
        <dbReference type="PROSITE" id="PS50850"/>
    </source>
</evidence>
<reference evidence="8 9" key="1">
    <citation type="submission" date="2019-04" db="EMBL/GenBank/DDBJ databases">
        <title>Aspergillus burnettii sp. nov., novel species from soil in southeast Queensland.</title>
        <authorList>
            <person name="Gilchrist C.L.M."/>
            <person name="Pitt J.I."/>
            <person name="Lange L."/>
            <person name="Lacey H.J."/>
            <person name="Vuong D."/>
            <person name="Midgley D.J."/>
            <person name="Greenfield P."/>
            <person name="Bradbury M."/>
            <person name="Lacey E."/>
            <person name="Busk P.K."/>
            <person name="Pilgaard B."/>
            <person name="Chooi Y.H."/>
            <person name="Piggott A.M."/>
        </authorList>
    </citation>
    <scope>NUCLEOTIDE SEQUENCE [LARGE SCALE GENOMIC DNA]</scope>
    <source>
        <strain evidence="8 9">FRR 5400</strain>
    </source>
</reference>
<dbReference type="AlphaFoldDB" id="A0A8H5ZZ46"/>
<feature type="region of interest" description="Disordered" evidence="5">
    <location>
        <begin position="509"/>
        <end position="543"/>
    </location>
</feature>
<dbReference type="PROSITE" id="PS50850">
    <property type="entry name" value="MFS"/>
    <property type="match status" value="1"/>
</dbReference>
<organism evidence="8 9">
    <name type="scientific">Petromyces alliaceus</name>
    <name type="common">Aspergillus alliaceus</name>
    <dbReference type="NCBI Taxonomy" id="209559"/>
    <lineage>
        <taxon>Eukaryota</taxon>
        <taxon>Fungi</taxon>
        <taxon>Dikarya</taxon>
        <taxon>Ascomycota</taxon>
        <taxon>Pezizomycotina</taxon>
        <taxon>Eurotiomycetes</taxon>
        <taxon>Eurotiomycetidae</taxon>
        <taxon>Eurotiales</taxon>
        <taxon>Aspergillaceae</taxon>
        <taxon>Aspergillus</taxon>
        <taxon>Aspergillus subgen. Circumdati</taxon>
    </lineage>
</organism>
<dbReference type="GO" id="GO:0022857">
    <property type="term" value="F:transmembrane transporter activity"/>
    <property type="evidence" value="ECO:0007669"/>
    <property type="project" value="InterPro"/>
</dbReference>
<evidence type="ECO:0000256" key="6">
    <source>
        <dbReference type="SAM" id="Phobius"/>
    </source>
</evidence>
<dbReference type="InterPro" id="IPR036259">
    <property type="entry name" value="MFS_trans_sf"/>
</dbReference>
<gene>
    <name evidence="8" type="ORF">ETB97_002569</name>
</gene>
<dbReference type="InterPro" id="IPR020846">
    <property type="entry name" value="MFS_dom"/>
</dbReference>
<feature type="transmembrane region" description="Helical" evidence="6">
    <location>
        <begin position="236"/>
        <end position="255"/>
    </location>
</feature>
<proteinExistence type="predicted"/>
<evidence type="ECO:0000256" key="5">
    <source>
        <dbReference type="SAM" id="MobiDB-lite"/>
    </source>
</evidence>
<dbReference type="Gene3D" id="1.20.1250.20">
    <property type="entry name" value="MFS general substrate transporter like domains"/>
    <property type="match status" value="1"/>
</dbReference>
<name>A0A8H5ZZ46_PETAA</name>
<sequence>MTATSSRTAWRVHIITYTLALVDFAAVLDSTSLSVALPIITRALNGTSIEAFWVGTSFYLSSTVCQPIISLISDICGRRFAILSSLVILITGSILGAVSHNFTALLLGRCLQGCGAGGVSVMADVILTDIIPLRDRGKWYGLMSVLSTIGYITGPLIGGALAQHASWRWIFWITLPFAGVGLILLTLFLQLEAESISLRCRLSNIDYAGIVLFMSSLSSFLIPLAWGGVIYPWTSWHTLVPLIFGAAGLIAFMTYEHHVARNPFIPPLIYSNVSSAINYLGVFLLGLIMWTLLYYLPLYYEAVKGYSTTVAGLAIFPQTLTIGPVGIGVSIAIAKLGRYRWALWTGWVVCTIGLGLLYPLGVETRIAQWIFLNFPVGLGIAFLLPSIMLGMQASAPPELIPMSVTLFGTFRSLGRGVGVTLGGVIFQNRMKVYVRQIPHLADKAAEYSRDASALVRVIEMVAVQDDRVNLRTAYAKSLADVWVALGSASAVGLITSLFVKGHTMNKGIETRQPLKGARSDDSTEGQVKMKNMISQNEKPESRS</sequence>
<dbReference type="SUPFAM" id="SSF103473">
    <property type="entry name" value="MFS general substrate transporter"/>
    <property type="match status" value="1"/>
</dbReference>
<comment type="caution">
    <text evidence="8">The sequence shown here is derived from an EMBL/GenBank/DDBJ whole genome shotgun (WGS) entry which is preliminary data.</text>
</comment>
<dbReference type="EMBL" id="SPNV01000157">
    <property type="protein sequence ID" value="KAF5859658.1"/>
    <property type="molecule type" value="Genomic_DNA"/>
</dbReference>
<dbReference type="Gene3D" id="1.20.1720.10">
    <property type="entry name" value="Multidrug resistance protein D"/>
    <property type="match status" value="1"/>
</dbReference>
<dbReference type="InterPro" id="IPR011701">
    <property type="entry name" value="MFS"/>
</dbReference>
<keyword evidence="4 6" id="KW-0472">Membrane</keyword>